<sequence length="268" mass="30589">MTDWIEKTHRIIETALSKAKRPAVLCSYGKDSIVLLDLLRQHVNLDRLRVIHVDTTFEFPQLYAYKKSIIKEFGIGSGDLTVTNTAALNSGMNYENTPVFEVTAALKTEPLKQVIRDEAIDFLFTGIRRDEEGSRAKERYFSYRDAQGVYEPSDNNPEFHPFEGVNISSPEKGHYRVNTLLDWTELDIWQYTLEHKLPLCPLYLAVDGKRYRSLGCMPVTTPVDSGADTIEKIIDEVAVTLVPERASRARQDEAVPHCMEMLRRNGFC</sequence>
<evidence type="ECO:0000313" key="3">
    <source>
        <dbReference type="Proteomes" id="UP001062263"/>
    </source>
</evidence>
<dbReference type="Gene3D" id="3.40.50.620">
    <property type="entry name" value="HUPs"/>
    <property type="match status" value="1"/>
</dbReference>
<dbReference type="Proteomes" id="UP001062263">
    <property type="component" value="Chromosome"/>
</dbReference>
<dbReference type="InterPro" id="IPR050128">
    <property type="entry name" value="Sulfate_adenylyltrnsfr_sub2"/>
</dbReference>
<proteinExistence type="predicted"/>
<reference evidence="2" key="1">
    <citation type="submission" date="2022-06" db="EMBL/GenBank/DDBJ databases">
        <title>Akkermansia biwalacus sp. nov., an anaerobic mucin-degrading bacterium isolated from human intestine.</title>
        <authorList>
            <person name="Kobayashi Y."/>
            <person name="Inoue S."/>
            <person name="Kawahara T."/>
            <person name="Kohda N."/>
        </authorList>
    </citation>
    <scope>NUCLEOTIDE SEQUENCE</scope>
    <source>
        <strain evidence="2">WON2089</strain>
    </source>
</reference>
<feature type="domain" description="Phosphoadenosine phosphosulphate reductase" evidence="1">
    <location>
        <begin position="22"/>
        <end position="222"/>
    </location>
</feature>
<organism evidence="2 3">
    <name type="scientific">Akkermansia biwaensis</name>
    <dbReference type="NCBI Taxonomy" id="2946555"/>
    <lineage>
        <taxon>Bacteria</taxon>
        <taxon>Pseudomonadati</taxon>
        <taxon>Verrucomicrobiota</taxon>
        <taxon>Verrucomicrobiia</taxon>
        <taxon>Verrucomicrobiales</taxon>
        <taxon>Akkermansiaceae</taxon>
        <taxon>Akkermansia</taxon>
    </lineage>
</organism>
<dbReference type="RefSeq" id="WP_215434265.1">
    <property type="nucleotide sequence ID" value="NZ_AP025943.1"/>
</dbReference>
<dbReference type="GO" id="GO:0016779">
    <property type="term" value="F:nucleotidyltransferase activity"/>
    <property type="evidence" value="ECO:0007669"/>
    <property type="project" value="UniProtKB-KW"/>
</dbReference>
<dbReference type="InterPro" id="IPR014729">
    <property type="entry name" value="Rossmann-like_a/b/a_fold"/>
</dbReference>
<dbReference type="SUPFAM" id="SSF52402">
    <property type="entry name" value="Adenine nucleotide alpha hydrolases-like"/>
    <property type="match status" value="1"/>
</dbReference>
<keyword evidence="2" id="KW-0808">Transferase</keyword>
<evidence type="ECO:0000313" key="2">
    <source>
        <dbReference type="EMBL" id="BDL43590.1"/>
    </source>
</evidence>
<name>A0ABN6QJP1_9BACT</name>
<evidence type="ECO:0000259" key="1">
    <source>
        <dbReference type="Pfam" id="PF01507"/>
    </source>
</evidence>
<dbReference type="PANTHER" id="PTHR43196:SF1">
    <property type="entry name" value="SULFATE ADENYLYLTRANSFERASE SUBUNIT 2"/>
    <property type="match status" value="1"/>
</dbReference>
<keyword evidence="2" id="KW-0548">Nucleotidyltransferase</keyword>
<accession>A0ABN6QJP1</accession>
<protein>
    <submittedName>
        <fullName evidence="2">Sulfate adenylyltransferase subunit 2</fullName>
    </submittedName>
</protein>
<dbReference type="InterPro" id="IPR002500">
    <property type="entry name" value="PAPS_reduct_dom"/>
</dbReference>
<dbReference type="PANTHER" id="PTHR43196">
    <property type="entry name" value="SULFATE ADENYLYLTRANSFERASE SUBUNIT 2"/>
    <property type="match status" value="1"/>
</dbReference>
<dbReference type="EMBL" id="AP025943">
    <property type="protein sequence ID" value="BDL43590.1"/>
    <property type="molecule type" value="Genomic_DNA"/>
</dbReference>
<dbReference type="Pfam" id="PF01507">
    <property type="entry name" value="PAPS_reduct"/>
    <property type="match status" value="1"/>
</dbReference>
<keyword evidence="3" id="KW-1185">Reference proteome</keyword>
<gene>
    <name evidence="2" type="primary">cysD</name>
    <name evidence="2" type="ORF">Abiwalacus_11640</name>
</gene>